<proteinExistence type="predicted"/>
<dbReference type="AlphaFoldDB" id="A0A1G6K017"/>
<dbReference type="GO" id="GO:0005886">
    <property type="term" value="C:plasma membrane"/>
    <property type="evidence" value="ECO:0007669"/>
    <property type="project" value="TreeGrafter"/>
</dbReference>
<accession>A0A1G6K017</accession>
<dbReference type="SUPFAM" id="SSF54518">
    <property type="entry name" value="Tubby C-terminal domain-like"/>
    <property type="match status" value="1"/>
</dbReference>
<dbReference type="OrthoDB" id="652307at2"/>
<evidence type="ECO:0000313" key="2">
    <source>
        <dbReference type="Proteomes" id="UP000199452"/>
    </source>
</evidence>
<dbReference type="InterPro" id="IPR025659">
    <property type="entry name" value="Tubby-like_C"/>
</dbReference>
<sequence>MNSIVNQNLFFVKEHVGMFKAANNFDIFDPNSKQMIMTCREDNLGFFTKLLRFTDLKRSTPFSVEIRTLAGEKVLTVRRGIAIFLSTVEVLDENDNLVGTFKQKLFSIGGKFDLFDMNGNTVCTLRGKWTSWDFSFAKDNVEFAHVSKKWAGFGKELFTTADNYMLQIDERVPQNHPMRLLILASVMCIDMVLKE</sequence>
<protein>
    <submittedName>
        <fullName evidence="1">Scramblase</fullName>
    </submittedName>
</protein>
<dbReference type="GO" id="GO:0017128">
    <property type="term" value="F:phospholipid scramblase activity"/>
    <property type="evidence" value="ECO:0007669"/>
    <property type="project" value="InterPro"/>
</dbReference>
<dbReference type="InterPro" id="IPR038595">
    <property type="entry name" value="LOR_sf"/>
</dbReference>
<dbReference type="Gene3D" id="2.40.160.200">
    <property type="entry name" value="LURP1-related"/>
    <property type="match status" value="1"/>
</dbReference>
<dbReference type="Proteomes" id="UP000199452">
    <property type="component" value="Unassembled WGS sequence"/>
</dbReference>
<reference evidence="1 2" key="1">
    <citation type="submission" date="2016-09" db="EMBL/GenBank/DDBJ databases">
        <authorList>
            <person name="Capua I."/>
            <person name="De Benedictis P."/>
            <person name="Joannis T."/>
            <person name="Lombin L.H."/>
            <person name="Cattoli G."/>
        </authorList>
    </citation>
    <scope>NUCLEOTIDE SEQUENCE [LARGE SCALE GENOMIC DNA]</scope>
    <source>
        <strain evidence="1 2">A7P-90m</strain>
    </source>
</reference>
<dbReference type="InterPro" id="IPR005552">
    <property type="entry name" value="Scramblase"/>
</dbReference>
<gene>
    <name evidence="1" type="ORF">SAMN05216323_102233</name>
</gene>
<dbReference type="PANTHER" id="PTHR23248">
    <property type="entry name" value="PHOSPHOLIPID SCRAMBLASE-RELATED"/>
    <property type="match status" value="1"/>
</dbReference>
<dbReference type="PANTHER" id="PTHR23248:SF9">
    <property type="entry name" value="PHOSPHOLIPID SCRAMBLASE"/>
    <property type="match status" value="1"/>
</dbReference>
<name>A0A1G6K017_9BACT</name>
<dbReference type="EMBL" id="FMYP01000022">
    <property type="protein sequence ID" value="SDC24181.1"/>
    <property type="molecule type" value="Genomic_DNA"/>
</dbReference>
<organism evidence="1 2">
    <name type="scientific">Williamwhitmania taraxaci</name>
    <dbReference type="NCBI Taxonomy" id="1640674"/>
    <lineage>
        <taxon>Bacteria</taxon>
        <taxon>Pseudomonadati</taxon>
        <taxon>Bacteroidota</taxon>
        <taxon>Bacteroidia</taxon>
        <taxon>Bacteroidales</taxon>
        <taxon>Williamwhitmaniaceae</taxon>
        <taxon>Williamwhitmania</taxon>
    </lineage>
</organism>
<dbReference type="Pfam" id="PF03803">
    <property type="entry name" value="Scramblase"/>
    <property type="match status" value="1"/>
</dbReference>
<dbReference type="STRING" id="1640674.SAMN05216323_102233"/>
<keyword evidence="2" id="KW-1185">Reference proteome</keyword>
<evidence type="ECO:0000313" key="1">
    <source>
        <dbReference type="EMBL" id="SDC24181.1"/>
    </source>
</evidence>
<dbReference type="RefSeq" id="WP_092437551.1">
    <property type="nucleotide sequence ID" value="NZ_FMYP01000022.1"/>
</dbReference>